<accession>A0A2S8GHV4</accession>
<proteinExistence type="predicted"/>
<gene>
    <name evidence="1" type="ORF">C5Y93_22250</name>
</gene>
<protein>
    <submittedName>
        <fullName evidence="1">Uncharacterized protein</fullName>
    </submittedName>
</protein>
<evidence type="ECO:0000313" key="2">
    <source>
        <dbReference type="Proteomes" id="UP000237819"/>
    </source>
</evidence>
<dbReference type="Proteomes" id="UP000237819">
    <property type="component" value="Unassembled WGS sequence"/>
</dbReference>
<reference evidence="1 2" key="1">
    <citation type="submission" date="2018-02" db="EMBL/GenBank/DDBJ databases">
        <title>Comparative genomes isolates from brazilian mangrove.</title>
        <authorList>
            <person name="Araujo J.E."/>
            <person name="Taketani R.G."/>
            <person name="Silva M.C.P."/>
            <person name="Loureco M.V."/>
            <person name="Andreote F.D."/>
        </authorList>
    </citation>
    <scope>NUCLEOTIDE SEQUENCE [LARGE SCALE GENOMIC DNA]</scope>
    <source>
        <strain evidence="1 2">Nap-Phe MGV</strain>
    </source>
</reference>
<evidence type="ECO:0000313" key="1">
    <source>
        <dbReference type="EMBL" id="PQO43910.1"/>
    </source>
</evidence>
<organism evidence="1 2">
    <name type="scientific">Blastopirellula marina</name>
    <dbReference type="NCBI Taxonomy" id="124"/>
    <lineage>
        <taxon>Bacteria</taxon>
        <taxon>Pseudomonadati</taxon>
        <taxon>Planctomycetota</taxon>
        <taxon>Planctomycetia</taxon>
        <taxon>Pirellulales</taxon>
        <taxon>Pirellulaceae</taxon>
        <taxon>Blastopirellula</taxon>
    </lineage>
</organism>
<dbReference type="RefSeq" id="WP_105337666.1">
    <property type="nucleotide sequence ID" value="NZ_PUHZ01000022.1"/>
</dbReference>
<dbReference type="EMBL" id="PUHZ01000022">
    <property type="protein sequence ID" value="PQO43910.1"/>
    <property type="molecule type" value="Genomic_DNA"/>
</dbReference>
<dbReference type="OrthoDB" id="9930389at2"/>
<dbReference type="AlphaFoldDB" id="A0A2S8GHV4"/>
<sequence>MNLAYSSAREAAAELKKRYFPGLHVLPYNRFNVESSTHWWLSPTGDKAAFRLGKYILTTDGEWLKERTLFCGWNIEKGMAHAGSWPASNVMNKSWHWHDFVPVTNEPLVQMIAEARTAVDADLQLVVCAAVPGGQSAHIVMQVSGSRLKPLAYQPGDNILVNLARTADMASFSDELRKLNGPPTAWHWLDVRIGQAFSLNPKGPNQLEACAKMLKAFARRVHS</sequence>
<comment type="caution">
    <text evidence="1">The sequence shown here is derived from an EMBL/GenBank/DDBJ whole genome shotgun (WGS) entry which is preliminary data.</text>
</comment>
<name>A0A2S8GHV4_9BACT</name>